<feature type="domain" description="HAMP" evidence="2">
    <location>
        <begin position="238"/>
        <end position="296"/>
    </location>
</feature>
<dbReference type="InterPro" id="IPR021796">
    <property type="entry name" value="Tll0287-like_dom"/>
</dbReference>
<evidence type="ECO:0000313" key="4">
    <source>
        <dbReference type="EMBL" id="BAY57850.1"/>
    </source>
</evidence>
<dbReference type="GO" id="GO:0007165">
    <property type="term" value="P:signal transduction"/>
    <property type="evidence" value="ECO:0007669"/>
    <property type="project" value="InterPro"/>
</dbReference>
<evidence type="ECO:0000313" key="5">
    <source>
        <dbReference type="Proteomes" id="UP000217895"/>
    </source>
</evidence>
<dbReference type="InterPro" id="IPR003660">
    <property type="entry name" value="HAMP_dom"/>
</dbReference>
<dbReference type="Gene3D" id="6.10.340.10">
    <property type="match status" value="1"/>
</dbReference>
<protein>
    <submittedName>
        <fullName evidence="4">Sensor protein</fullName>
    </submittedName>
</protein>
<gene>
    <name evidence="4" type="ORF">NIES2135_47210</name>
</gene>
<feature type="domain" description="Tll0287-like" evidence="3">
    <location>
        <begin position="36"/>
        <end position="205"/>
    </location>
</feature>
<evidence type="ECO:0000256" key="1">
    <source>
        <dbReference type="SAM" id="Phobius"/>
    </source>
</evidence>
<keyword evidence="5" id="KW-1185">Reference proteome</keyword>
<dbReference type="GO" id="GO:0016020">
    <property type="term" value="C:membrane"/>
    <property type="evidence" value="ECO:0007669"/>
    <property type="project" value="InterPro"/>
</dbReference>
<keyword evidence="1" id="KW-0812">Transmembrane</keyword>
<feature type="transmembrane region" description="Helical" evidence="1">
    <location>
        <begin position="217"/>
        <end position="239"/>
    </location>
</feature>
<evidence type="ECO:0000259" key="2">
    <source>
        <dbReference type="Pfam" id="PF00672"/>
    </source>
</evidence>
<accession>A0A1Z4JMC7</accession>
<reference evidence="4 5" key="1">
    <citation type="submission" date="2017-06" db="EMBL/GenBank/DDBJ databases">
        <title>Genome sequencing of cyanobaciteial culture collection at National Institute for Environmental Studies (NIES).</title>
        <authorList>
            <person name="Hirose Y."/>
            <person name="Shimura Y."/>
            <person name="Fujisawa T."/>
            <person name="Nakamura Y."/>
            <person name="Kawachi M."/>
        </authorList>
    </citation>
    <scope>NUCLEOTIDE SEQUENCE [LARGE SCALE GENOMIC DNA]</scope>
    <source>
        <strain evidence="4 5">NIES-2135</strain>
    </source>
</reference>
<dbReference type="CDD" id="cd06225">
    <property type="entry name" value="HAMP"/>
    <property type="match status" value="1"/>
</dbReference>
<dbReference type="Proteomes" id="UP000217895">
    <property type="component" value="Chromosome"/>
</dbReference>
<dbReference type="SUPFAM" id="SSF158472">
    <property type="entry name" value="HAMP domain-like"/>
    <property type="match status" value="1"/>
</dbReference>
<organism evidence="4 5">
    <name type="scientific">Leptolyngbya boryana NIES-2135</name>
    <dbReference type="NCBI Taxonomy" id="1973484"/>
    <lineage>
        <taxon>Bacteria</taxon>
        <taxon>Bacillati</taxon>
        <taxon>Cyanobacteriota</taxon>
        <taxon>Cyanophyceae</taxon>
        <taxon>Leptolyngbyales</taxon>
        <taxon>Leptolyngbyaceae</taxon>
        <taxon>Leptolyngbya group</taxon>
        <taxon>Leptolyngbya</taxon>
    </lineage>
</organism>
<proteinExistence type="predicted"/>
<sequence>MLNKFRLQFKFTLLLSVLFLASTGLSALLISGQVQDRASQQVVDRAMTLMETISSVRDYTSQKIQPLLAEKIETKEEFVAESVPAYSAREVFERLRQKMGYEDFFYKEAALNPTNLRDLANEFETSLVERFRQQQDIPKLFGFQTIAGKQLFYVSRPLRMTDPSCLRCHSTPEAAPKSHLKTYGNERGFNWKLNDVVAAQTLYMPSDRIVQSYQHQFLIAFGAFVGIFALIILVLNLLLTRSVIQPLHPIAKIANALNQENADIKDEDLQKLNRFIQRRDEMGQLARSFRHLATSIWARETSLKQQLEMLHQEVLNARSPDETVGTQSQVQALLAKAKVIRSALKVNSTHSQS</sequence>
<evidence type="ECO:0000259" key="3">
    <source>
        <dbReference type="Pfam" id="PF11845"/>
    </source>
</evidence>
<dbReference type="EMBL" id="AP018203">
    <property type="protein sequence ID" value="BAY57850.1"/>
    <property type="molecule type" value="Genomic_DNA"/>
</dbReference>
<dbReference type="Pfam" id="PF00672">
    <property type="entry name" value="HAMP"/>
    <property type="match status" value="1"/>
</dbReference>
<keyword evidence="1" id="KW-0472">Membrane</keyword>
<name>A0A1Z4JMC7_LEPBY</name>
<keyword evidence="1" id="KW-1133">Transmembrane helix</keyword>
<dbReference type="Pfam" id="PF11845">
    <property type="entry name" value="Tll0287-like"/>
    <property type="match status" value="1"/>
</dbReference>
<dbReference type="AlphaFoldDB" id="A0A1Z4JMC7"/>